<protein>
    <submittedName>
        <fullName evidence="7">Uncharacterized protein</fullName>
    </submittedName>
</protein>
<dbReference type="SUPFAM" id="SSF55424">
    <property type="entry name" value="FAD/NAD-linked reductases, dimerisation (C-terminal) domain"/>
    <property type="match status" value="1"/>
</dbReference>
<dbReference type="Pfam" id="PF14759">
    <property type="entry name" value="Reductase_C"/>
    <property type="match status" value="1"/>
</dbReference>
<evidence type="ECO:0000259" key="5">
    <source>
        <dbReference type="Pfam" id="PF07992"/>
    </source>
</evidence>
<dbReference type="InterPro" id="IPR036188">
    <property type="entry name" value="FAD/NAD-bd_sf"/>
</dbReference>
<sequence>MVRRGDDFHQRIDGLSCRIPFGGLIHLPVLQREAAGFKTDRGVVVDAYLETSAPGIFAAGDIARWPDPHSGAPIRVEHWVVSERQGQAAAENMLGGRRKYTDAPFFWSRHYDMSLNYVGHAESWDAIDIDGDIAAGDYTLRYKHEGRTLAVVTMGRDIESLADEAAMEAEVAAA</sequence>
<evidence type="ECO:0000256" key="1">
    <source>
        <dbReference type="ARBA" id="ARBA00001974"/>
    </source>
</evidence>
<dbReference type="HOGENOM" id="CLU_1536939_0_0_5"/>
<keyword evidence="3" id="KW-0274">FAD</keyword>
<feature type="domain" description="Reductase C-terminal" evidence="6">
    <location>
        <begin position="105"/>
        <end position="162"/>
    </location>
</feature>
<dbReference type="PATRIC" id="fig|69279.3.peg.4596"/>
<evidence type="ECO:0000259" key="6">
    <source>
        <dbReference type="Pfam" id="PF14759"/>
    </source>
</evidence>
<comment type="caution">
    <text evidence="7">The sequence shown here is derived from an EMBL/GenBank/DDBJ whole genome shotgun (WGS) entry which is preliminary data.</text>
</comment>
<reference evidence="7 8" key="1">
    <citation type="submission" date="2014-02" db="EMBL/GenBank/DDBJ databases">
        <title>Aquamicrobium defluvii Genome sequencing.</title>
        <authorList>
            <person name="Wang X."/>
        </authorList>
    </citation>
    <scope>NUCLEOTIDE SEQUENCE [LARGE SCALE GENOMIC DNA]</scope>
    <source>
        <strain evidence="7 8">W13Z1</strain>
    </source>
</reference>
<dbReference type="SUPFAM" id="SSF51905">
    <property type="entry name" value="FAD/NAD(P)-binding domain"/>
    <property type="match status" value="1"/>
</dbReference>
<dbReference type="InterPro" id="IPR016156">
    <property type="entry name" value="FAD/NAD-linked_Rdtase_dimer_sf"/>
</dbReference>
<dbReference type="PANTHER" id="PTHR43557:SF2">
    <property type="entry name" value="RIESKE DOMAIN-CONTAINING PROTEIN-RELATED"/>
    <property type="match status" value="1"/>
</dbReference>
<dbReference type="Gene3D" id="3.30.390.30">
    <property type="match status" value="1"/>
</dbReference>
<dbReference type="PANTHER" id="PTHR43557">
    <property type="entry name" value="APOPTOSIS-INDUCING FACTOR 1"/>
    <property type="match status" value="1"/>
</dbReference>
<dbReference type="Gene3D" id="3.50.50.60">
    <property type="entry name" value="FAD/NAD(P)-binding domain"/>
    <property type="match status" value="1"/>
</dbReference>
<keyword evidence="4" id="KW-0560">Oxidoreductase</keyword>
<evidence type="ECO:0000313" key="8">
    <source>
        <dbReference type="Proteomes" id="UP000019849"/>
    </source>
</evidence>
<feature type="domain" description="FAD/NAD(P)-binding" evidence="5">
    <location>
        <begin position="31"/>
        <end position="86"/>
    </location>
</feature>
<dbReference type="STRING" id="69279.BG36_18740"/>
<dbReference type="EMBL" id="JENY01000040">
    <property type="protein sequence ID" value="EXL01596.1"/>
    <property type="molecule type" value="Genomic_DNA"/>
</dbReference>
<dbReference type="InterPro" id="IPR050446">
    <property type="entry name" value="FAD-oxidoreductase/Apoptosis"/>
</dbReference>
<dbReference type="GO" id="GO:0016651">
    <property type="term" value="F:oxidoreductase activity, acting on NAD(P)H"/>
    <property type="evidence" value="ECO:0007669"/>
    <property type="project" value="TreeGrafter"/>
</dbReference>
<proteinExistence type="predicted"/>
<dbReference type="InterPro" id="IPR023753">
    <property type="entry name" value="FAD/NAD-binding_dom"/>
</dbReference>
<dbReference type="Pfam" id="PF07992">
    <property type="entry name" value="Pyr_redox_2"/>
    <property type="match status" value="1"/>
</dbReference>
<gene>
    <name evidence="7" type="ORF">BG36_18740</name>
</gene>
<comment type="cofactor">
    <cofactor evidence="1">
        <name>FAD</name>
        <dbReference type="ChEBI" id="CHEBI:57692"/>
    </cofactor>
</comment>
<dbReference type="eggNOG" id="COG0446">
    <property type="taxonomic scope" value="Bacteria"/>
</dbReference>
<keyword evidence="2" id="KW-0285">Flavoprotein</keyword>
<dbReference type="AlphaFoldDB" id="A0A011U640"/>
<dbReference type="Proteomes" id="UP000019849">
    <property type="component" value="Unassembled WGS sequence"/>
</dbReference>
<dbReference type="InterPro" id="IPR028202">
    <property type="entry name" value="Reductase_C"/>
</dbReference>
<accession>A0A011U640</accession>
<evidence type="ECO:0000256" key="3">
    <source>
        <dbReference type="ARBA" id="ARBA00022827"/>
    </source>
</evidence>
<evidence type="ECO:0000313" key="7">
    <source>
        <dbReference type="EMBL" id="EXL01596.1"/>
    </source>
</evidence>
<dbReference type="GO" id="GO:0005737">
    <property type="term" value="C:cytoplasm"/>
    <property type="evidence" value="ECO:0007669"/>
    <property type="project" value="TreeGrafter"/>
</dbReference>
<name>A0A011U640_9HYPH</name>
<dbReference type="RefSeq" id="WP_035032884.1">
    <property type="nucleotide sequence ID" value="NZ_KK073912.1"/>
</dbReference>
<evidence type="ECO:0000256" key="4">
    <source>
        <dbReference type="ARBA" id="ARBA00023002"/>
    </source>
</evidence>
<organism evidence="7 8">
    <name type="scientific">Aquamicrobium defluvii</name>
    <dbReference type="NCBI Taxonomy" id="69279"/>
    <lineage>
        <taxon>Bacteria</taxon>
        <taxon>Pseudomonadati</taxon>
        <taxon>Pseudomonadota</taxon>
        <taxon>Alphaproteobacteria</taxon>
        <taxon>Hyphomicrobiales</taxon>
        <taxon>Phyllobacteriaceae</taxon>
        <taxon>Aquamicrobium</taxon>
    </lineage>
</organism>
<evidence type="ECO:0000256" key="2">
    <source>
        <dbReference type="ARBA" id="ARBA00022630"/>
    </source>
</evidence>